<evidence type="ECO:0000313" key="1">
    <source>
        <dbReference type="EMBL" id="KAJ1123022.1"/>
    </source>
</evidence>
<protein>
    <submittedName>
        <fullName evidence="1">Uncharacterized protein</fullName>
    </submittedName>
</protein>
<sequence length="265" mass="30437">MGIAARRSSRLRRASRRSRVIVRSDGTLSLERKRQEREEAKLLVRFLSDHAPLLLECETHVPKPAIPLWRLRPDLLSDPEYKQDLQGALNGYFSNYWGTAATRGVKTEALKVVIRGESLSKMYRIRRRLDQELTLQEDVLTALQQQIDNGDASESVRLGLWGRIIELWDSLDSCARQSYRQWLYREGDRLGSILAWIPSGELILGQLQVNSHLREHLWAIYTAPWGVDVTRIGEYLDGLRLPRLTGTQSEELEGEVSLDDMMEAL</sequence>
<evidence type="ECO:0000313" key="2">
    <source>
        <dbReference type="Proteomes" id="UP001066276"/>
    </source>
</evidence>
<organism evidence="1 2">
    <name type="scientific">Pleurodeles waltl</name>
    <name type="common">Iberian ribbed newt</name>
    <dbReference type="NCBI Taxonomy" id="8319"/>
    <lineage>
        <taxon>Eukaryota</taxon>
        <taxon>Metazoa</taxon>
        <taxon>Chordata</taxon>
        <taxon>Craniata</taxon>
        <taxon>Vertebrata</taxon>
        <taxon>Euteleostomi</taxon>
        <taxon>Amphibia</taxon>
        <taxon>Batrachia</taxon>
        <taxon>Caudata</taxon>
        <taxon>Salamandroidea</taxon>
        <taxon>Salamandridae</taxon>
        <taxon>Pleurodelinae</taxon>
        <taxon>Pleurodeles</taxon>
    </lineage>
</organism>
<keyword evidence="2" id="KW-1185">Reference proteome</keyword>
<name>A0AAV7P6V1_PLEWA</name>
<dbReference type="AlphaFoldDB" id="A0AAV7P6V1"/>
<proteinExistence type="predicted"/>
<accession>A0AAV7P6V1</accession>
<gene>
    <name evidence="1" type="ORF">NDU88_001495</name>
</gene>
<dbReference type="EMBL" id="JANPWB010000011">
    <property type="protein sequence ID" value="KAJ1123022.1"/>
    <property type="molecule type" value="Genomic_DNA"/>
</dbReference>
<dbReference type="Proteomes" id="UP001066276">
    <property type="component" value="Chromosome 7"/>
</dbReference>
<comment type="caution">
    <text evidence="1">The sequence shown here is derived from an EMBL/GenBank/DDBJ whole genome shotgun (WGS) entry which is preliminary data.</text>
</comment>
<reference evidence="1" key="1">
    <citation type="journal article" date="2022" name="bioRxiv">
        <title>Sequencing and chromosome-scale assembly of the giantPleurodeles waltlgenome.</title>
        <authorList>
            <person name="Brown T."/>
            <person name="Elewa A."/>
            <person name="Iarovenko S."/>
            <person name="Subramanian E."/>
            <person name="Araus A.J."/>
            <person name="Petzold A."/>
            <person name="Susuki M."/>
            <person name="Suzuki K.-i.T."/>
            <person name="Hayashi T."/>
            <person name="Toyoda A."/>
            <person name="Oliveira C."/>
            <person name="Osipova E."/>
            <person name="Leigh N.D."/>
            <person name="Simon A."/>
            <person name="Yun M.H."/>
        </authorList>
    </citation>
    <scope>NUCLEOTIDE SEQUENCE</scope>
    <source>
        <strain evidence="1">20211129_DDA</strain>
        <tissue evidence="1">Liver</tissue>
    </source>
</reference>